<dbReference type="SUPFAM" id="SSF63965">
    <property type="entry name" value="Precorrin-8X methylmutase CbiC/CobH"/>
    <property type="match status" value="1"/>
</dbReference>
<comment type="pathway">
    <text evidence="1">Cofactor biosynthesis; adenosylcobalamin biosynthesis.</text>
</comment>
<feature type="domain" description="Cobalamin biosynthesis precorrin-8X methylmutase CobH/CbiC" evidence="5">
    <location>
        <begin position="12"/>
        <end position="201"/>
    </location>
</feature>
<dbReference type="PANTHER" id="PTHR43588:SF1">
    <property type="entry name" value="COBALT-PRECORRIN-8 METHYLMUTASE"/>
    <property type="match status" value="1"/>
</dbReference>
<dbReference type="UniPathway" id="UPA00148"/>
<evidence type="ECO:0000259" key="5">
    <source>
        <dbReference type="Pfam" id="PF02570"/>
    </source>
</evidence>
<dbReference type="EnsemblBacteria" id="ACZ18295">
    <property type="protein sequence ID" value="ACZ18295"/>
    <property type="gene ID" value="Taci_0055"/>
</dbReference>
<evidence type="ECO:0000256" key="3">
    <source>
        <dbReference type="ARBA" id="ARBA00022573"/>
    </source>
</evidence>
<comment type="similarity">
    <text evidence="2">Belongs to the CobH/CbiC family.</text>
</comment>
<gene>
    <name evidence="6" type="ordered locus">Taci_0055</name>
</gene>
<evidence type="ECO:0000256" key="1">
    <source>
        <dbReference type="ARBA" id="ARBA00004953"/>
    </source>
</evidence>
<reference evidence="6 7" key="1">
    <citation type="journal article" date="2009" name="Stand. Genomic Sci.">
        <title>Complete genome sequence of Thermanaerovibrio acidaminovorans type strain (Su883).</title>
        <authorList>
            <person name="Chovatia M."/>
            <person name="Sikorski J."/>
            <person name="Schroder M."/>
            <person name="Lapidus A."/>
            <person name="Nolan M."/>
            <person name="Tice H."/>
            <person name="Glavina Del Rio T."/>
            <person name="Copeland A."/>
            <person name="Cheng J.F."/>
            <person name="Lucas S."/>
            <person name="Chen F."/>
            <person name="Bruce D."/>
            <person name="Goodwin L."/>
            <person name="Pitluck S."/>
            <person name="Ivanova N."/>
            <person name="Mavromatis K."/>
            <person name="Ovchinnikova G."/>
            <person name="Pati A."/>
            <person name="Chen A."/>
            <person name="Palaniappan K."/>
            <person name="Land M."/>
            <person name="Hauser L."/>
            <person name="Chang Y.J."/>
            <person name="Jeffries C.D."/>
            <person name="Chain P."/>
            <person name="Saunders E."/>
            <person name="Detter J.C."/>
            <person name="Brettin T."/>
            <person name="Rohde M."/>
            <person name="Goker M."/>
            <person name="Spring S."/>
            <person name="Bristow J."/>
            <person name="Markowitz V."/>
            <person name="Hugenholtz P."/>
            <person name="Kyrpides N.C."/>
            <person name="Klenk H.P."/>
            <person name="Eisen J.A."/>
        </authorList>
    </citation>
    <scope>NUCLEOTIDE SEQUENCE [LARGE SCALE GENOMIC DNA]</scope>
    <source>
        <strain evidence="7">ATCC 49978 / DSM 6589 / Su883</strain>
    </source>
</reference>
<keyword evidence="4" id="KW-0413">Isomerase</keyword>
<dbReference type="STRING" id="525903.Taci_0055"/>
<dbReference type="Gene3D" id="3.40.50.10230">
    <property type="entry name" value="Cobalamin biosynthesis CobH/CbiC, precorrin-8X methylmutase"/>
    <property type="match status" value="1"/>
</dbReference>
<dbReference type="GO" id="GO:0016993">
    <property type="term" value="F:precorrin-8X methylmutase activity"/>
    <property type="evidence" value="ECO:0007669"/>
    <property type="project" value="InterPro"/>
</dbReference>
<dbReference type="AlphaFoldDB" id="D1B7P2"/>
<name>D1B7P2_THEAS</name>
<keyword evidence="7" id="KW-1185">Reference proteome</keyword>
<proteinExistence type="inferred from homology"/>
<dbReference type="InterPro" id="IPR003722">
    <property type="entry name" value="Cbl_synth_CobH/CbiC"/>
</dbReference>
<dbReference type="KEGG" id="tai:Taci_0055"/>
<sequence length="208" mass="22219">MSLSYDRDPISIERQSLSLIRQVLQSYSISPDLMPVAERVVHAGADFSLANLVCATPGWLSAARERLTRQRILCDVDMVRSGLSRNLLRQLGLEPVCLIHQECTADASRRMGITRAMASVDAALEMGIRLFAFGNAPTGLFRLMERGDPGGVDLIFAFPVGFVGAAESKELALGWGAPCVALRGPRGGSNLCAAAVNAVMRLCGGTKG</sequence>
<evidence type="ECO:0000256" key="4">
    <source>
        <dbReference type="ARBA" id="ARBA00023235"/>
    </source>
</evidence>
<dbReference type="PANTHER" id="PTHR43588">
    <property type="entry name" value="COBALT-PRECORRIN-8 METHYLMUTASE"/>
    <property type="match status" value="1"/>
</dbReference>
<accession>D1B7P2</accession>
<dbReference type="GO" id="GO:0009236">
    <property type="term" value="P:cobalamin biosynthetic process"/>
    <property type="evidence" value="ECO:0007669"/>
    <property type="project" value="UniProtKB-UniPathway"/>
</dbReference>
<keyword evidence="3" id="KW-0169">Cobalamin biosynthesis</keyword>
<dbReference type="Pfam" id="PF02570">
    <property type="entry name" value="CbiC"/>
    <property type="match status" value="1"/>
</dbReference>
<protein>
    <submittedName>
        <fullName evidence="6">Precorrin-8X methylmutase CbiC/CobH</fullName>
    </submittedName>
</protein>
<dbReference type="HOGENOM" id="CLU_084703_1_1_0"/>
<dbReference type="Proteomes" id="UP000002030">
    <property type="component" value="Chromosome"/>
</dbReference>
<dbReference type="EMBL" id="CP001818">
    <property type="protein sequence ID" value="ACZ18295.1"/>
    <property type="molecule type" value="Genomic_DNA"/>
</dbReference>
<dbReference type="OrthoDB" id="9780708at2"/>
<evidence type="ECO:0000313" key="7">
    <source>
        <dbReference type="Proteomes" id="UP000002030"/>
    </source>
</evidence>
<dbReference type="eggNOG" id="COG2082">
    <property type="taxonomic scope" value="Bacteria"/>
</dbReference>
<evidence type="ECO:0000256" key="2">
    <source>
        <dbReference type="ARBA" id="ARBA00009774"/>
    </source>
</evidence>
<organism evidence="6 7">
    <name type="scientific">Thermanaerovibrio acidaminovorans (strain ATCC 49978 / DSM 6589 / Su883)</name>
    <name type="common">Selenomonas acidaminovorans</name>
    <dbReference type="NCBI Taxonomy" id="525903"/>
    <lineage>
        <taxon>Bacteria</taxon>
        <taxon>Thermotogati</taxon>
        <taxon>Synergistota</taxon>
        <taxon>Synergistia</taxon>
        <taxon>Synergistales</taxon>
        <taxon>Synergistaceae</taxon>
        <taxon>Thermanaerovibrio</taxon>
    </lineage>
</organism>
<dbReference type="InterPro" id="IPR036588">
    <property type="entry name" value="CobH/CbiC_sf"/>
</dbReference>
<evidence type="ECO:0000313" key="6">
    <source>
        <dbReference type="EMBL" id="ACZ18295.1"/>
    </source>
</evidence>